<protein>
    <submittedName>
        <fullName evidence="5">Response regulator receiver domain-containing protein</fullName>
    </submittedName>
</protein>
<evidence type="ECO:0000313" key="5">
    <source>
        <dbReference type="EMBL" id="PWW00729.1"/>
    </source>
</evidence>
<dbReference type="InterPro" id="IPR011006">
    <property type="entry name" value="CheY-like_superfamily"/>
</dbReference>
<dbReference type="CDD" id="cd00156">
    <property type="entry name" value="REC"/>
    <property type="match status" value="1"/>
</dbReference>
<gene>
    <name evidence="5" type="ORF">DFQ01_11282</name>
</gene>
<dbReference type="OrthoDB" id="9808843at2"/>
<dbReference type="Gene3D" id="3.40.50.2300">
    <property type="match status" value="1"/>
</dbReference>
<evidence type="ECO:0000259" key="4">
    <source>
        <dbReference type="PROSITE" id="PS50110"/>
    </source>
</evidence>
<dbReference type="GO" id="GO:0000160">
    <property type="term" value="P:phosphorelay signal transduction system"/>
    <property type="evidence" value="ECO:0007669"/>
    <property type="project" value="InterPro"/>
</dbReference>
<dbReference type="RefSeq" id="WP_110044948.1">
    <property type="nucleotide sequence ID" value="NZ_CP054612.1"/>
</dbReference>
<dbReference type="EMBL" id="QGTQ01000012">
    <property type="protein sequence ID" value="PWW00729.1"/>
    <property type="molecule type" value="Genomic_DNA"/>
</dbReference>
<dbReference type="SUPFAM" id="SSF52172">
    <property type="entry name" value="CheY-like"/>
    <property type="match status" value="1"/>
</dbReference>
<dbReference type="SMART" id="SM00448">
    <property type="entry name" value="REC"/>
    <property type="match status" value="1"/>
</dbReference>
<keyword evidence="1 2" id="KW-0597">Phosphoprotein</keyword>
<name>A0A2V2YVB9_9BACL</name>
<dbReference type="PANTHER" id="PTHR44591">
    <property type="entry name" value="STRESS RESPONSE REGULATOR PROTEIN 1"/>
    <property type="match status" value="1"/>
</dbReference>
<dbReference type="InterPro" id="IPR050595">
    <property type="entry name" value="Bact_response_regulator"/>
</dbReference>
<reference evidence="5 6" key="1">
    <citation type="submission" date="2018-05" db="EMBL/GenBank/DDBJ databases">
        <title>Genomic Encyclopedia of Type Strains, Phase III (KMG-III): the genomes of soil and plant-associated and newly described type strains.</title>
        <authorList>
            <person name="Whitman W."/>
        </authorList>
    </citation>
    <scope>NUCLEOTIDE SEQUENCE [LARGE SCALE GENOMIC DNA]</scope>
    <source>
        <strain evidence="5 6">CECT 5696</strain>
    </source>
</reference>
<feature type="transmembrane region" description="Helical" evidence="3">
    <location>
        <begin position="6"/>
        <end position="23"/>
    </location>
</feature>
<dbReference type="Proteomes" id="UP000246635">
    <property type="component" value="Unassembled WGS sequence"/>
</dbReference>
<proteinExistence type="predicted"/>
<evidence type="ECO:0000256" key="3">
    <source>
        <dbReference type="SAM" id="Phobius"/>
    </source>
</evidence>
<keyword evidence="6" id="KW-1185">Reference proteome</keyword>
<organism evidence="5 6">
    <name type="scientific">Paenibacillus cellulosilyticus</name>
    <dbReference type="NCBI Taxonomy" id="375489"/>
    <lineage>
        <taxon>Bacteria</taxon>
        <taxon>Bacillati</taxon>
        <taxon>Bacillota</taxon>
        <taxon>Bacilli</taxon>
        <taxon>Bacillales</taxon>
        <taxon>Paenibacillaceae</taxon>
        <taxon>Paenibacillus</taxon>
    </lineage>
</organism>
<dbReference type="InterPro" id="IPR001789">
    <property type="entry name" value="Sig_transdc_resp-reg_receiver"/>
</dbReference>
<feature type="modified residue" description="4-aspartylphosphate" evidence="2">
    <location>
        <position position="139"/>
    </location>
</feature>
<keyword evidence="3" id="KW-0472">Membrane</keyword>
<dbReference type="Pfam" id="PF00072">
    <property type="entry name" value="Response_reg"/>
    <property type="match status" value="1"/>
</dbReference>
<keyword evidence="3" id="KW-1133">Transmembrane helix</keyword>
<accession>A0A2V2YVB9</accession>
<evidence type="ECO:0000256" key="2">
    <source>
        <dbReference type="PROSITE-ProRule" id="PRU00169"/>
    </source>
</evidence>
<comment type="caution">
    <text evidence="5">The sequence shown here is derived from an EMBL/GenBank/DDBJ whole genome shotgun (WGS) entry which is preliminary data.</text>
</comment>
<dbReference type="AlphaFoldDB" id="A0A2V2YVB9"/>
<sequence>MLKTVLAIAGISIIAGLLVRRVIRVKQRRNIQIESVSDGNNASQASASASTGAGVQNEAAADLSDSAYPAADIYTAGAASAVLVQPDKPSVLLVDDHPLMRQLMNEVLTQAGVGVVSAGDCHEALQLLSQYKFEMLLSDVQMPGMDGIELLRRLRAMKGSSNAAIPCVFMTGSLDDSKRREADRLGALAFFTKPFDIHAIAQFIATELEKEQRIVSP</sequence>
<dbReference type="PANTHER" id="PTHR44591:SF3">
    <property type="entry name" value="RESPONSE REGULATORY DOMAIN-CONTAINING PROTEIN"/>
    <property type="match status" value="1"/>
</dbReference>
<evidence type="ECO:0000256" key="1">
    <source>
        <dbReference type="ARBA" id="ARBA00022553"/>
    </source>
</evidence>
<evidence type="ECO:0000313" key="6">
    <source>
        <dbReference type="Proteomes" id="UP000246635"/>
    </source>
</evidence>
<feature type="domain" description="Response regulatory" evidence="4">
    <location>
        <begin position="90"/>
        <end position="208"/>
    </location>
</feature>
<keyword evidence="3" id="KW-0812">Transmembrane</keyword>
<dbReference type="PROSITE" id="PS50110">
    <property type="entry name" value="RESPONSE_REGULATORY"/>
    <property type="match status" value="1"/>
</dbReference>